<evidence type="ECO:0000256" key="1">
    <source>
        <dbReference type="ARBA" id="ARBA00009820"/>
    </source>
</evidence>
<reference evidence="4" key="1">
    <citation type="journal article" date="2014" name="Nat. Genet.">
        <title>Genome and transcriptome of the porcine whipworm Trichuris suis.</title>
        <authorList>
            <person name="Jex A.R."/>
            <person name="Nejsum P."/>
            <person name="Schwarz E.M."/>
            <person name="Hu L."/>
            <person name="Young N.D."/>
            <person name="Hall R.S."/>
            <person name="Korhonen P.K."/>
            <person name="Liao S."/>
            <person name="Thamsborg S."/>
            <person name="Xia J."/>
            <person name="Xu P."/>
            <person name="Wang S."/>
            <person name="Scheerlinck J.P."/>
            <person name="Hofmann A."/>
            <person name="Sternberg P.W."/>
            <person name="Wang J."/>
            <person name="Gasser R.B."/>
        </authorList>
    </citation>
    <scope>NUCLEOTIDE SEQUENCE [LARGE SCALE GENOMIC DNA]</scope>
    <source>
        <strain evidence="4">DCEP-RM93F</strain>
    </source>
</reference>
<dbReference type="Pfam" id="PF07676">
    <property type="entry name" value="PD40"/>
    <property type="match status" value="4"/>
</dbReference>
<dbReference type="PANTHER" id="PTHR36842:SF1">
    <property type="entry name" value="PROTEIN TOLB"/>
    <property type="match status" value="1"/>
</dbReference>
<sequence length="382" mass="43370">MHSAVTFLLFNFVIPTLGGTIHYEQEKHLANVTQLTFTGVNAEAYFSFDGKEILFQATDSEKGTGECDQIFRLRLDDPASAPVMVSNGKGRTTCSFFLNDNRRFIYSTTFHHNETCPLHVCKRDDAPKECNDRHPYLWDVFNDYDIVLDDGNGTLTFLTNDSSYDAEGVVSPDGKSIVFTSSRSGDLELWLMDIDGANKRQVTNISGYDGGAFFSPDSTKLVFRANHVKNAEELEKYQELLRHMAVSPSLMDIYTINVDGTDMKQITYLKWASWAPYYHPDGKRIIFSSNHHHFHPSTFNLFMINDDGTGLSQITYDKTFDSFPMFSPDGKKLIFISARNSTGPHKMNIFLADWVESGVPMVRINFGLLIYIVLTTMFYPLF</sequence>
<comment type="similarity">
    <text evidence="1">Belongs to the TolB family.</text>
</comment>
<dbReference type="EMBL" id="KL367598">
    <property type="protein sequence ID" value="KFD62296.1"/>
    <property type="molecule type" value="Genomic_DNA"/>
</dbReference>
<evidence type="ECO:0008006" key="5">
    <source>
        <dbReference type="Google" id="ProtNLM"/>
    </source>
</evidence>
<keyword evidence="3" id="KW-0732">Signal</keyword>
<name>A0A085MYK0_9BILA</name>
<dbReference type="SUPFAM" id="SSF82171">
    <property type="entry name" value="DPP6 N-terminal domain-like"/>
    <property type="match status" value="1"/>
</dbReference>
<dbReference type="Proteomes" id="UP000030758">
    <property type="component" value="Unassembled WGS sequence"/>
</dbReference>
<keyword evidence="2" id="KW-0812">Transmembrane</keyword>
<feature type="chain" id="PRO_5001795565" description="WD40-like protein" evidence="3">
    <location>
        <begin position="19"/>
        <end position="382"/>
    </location>
</feature>
<dbReference type="InterPro" id="IPR011659">
    <property type="entry name" value="WD40"/>
</dbReference>
<keyword evidence="2" id="KW-1133">Transmembrane helix</keyword>
<accession>A0A085MYK0</accession>
<feature type="transmembrane region" description="Helical" evidence="2">
    <location>
        <begin position="364"/>
        <end position="381"/>
    </location>
</feature>
<evidence type="ECO:0000256" key="3">
    <source>
        <dbReference type="SAM" id="SignalP"/>
    </source>
</evidence>
<protein>
    <recommendedName>
        <fullName evidence="5">WD40-like protein</fullName>
    </recommendedName>
</protein>
<dbReference type="Gene3D" id="2.120.10.30">
    <property type="entry name" value="TolB, C-terminal domain"/>
    <property type="match status" value="2"/>
</dbReference>
<feature type="signal peptide" evidence="3">
    <location>
        <begin position="1"/>
        <end position="18"/>
    </location>
</feature>
<dbReference type="InterPro" id="IPR011042">
    <property type="entry name" value="6-blade_b-propeller_TolB-like"/>
</dbReference>
<keyword evidence="2" id="KW-0472">Membrane</keyword>
<dbReference type="PANTHER" id="PTHR36842">
    <property type="entry name" value="PROTEIN TOLB HOMOLOG"/>
    <property type="match status" value="1"/>
</dbReference>
<dbReference type="AlphaFoldDB" id="A0A085MYK0"/>
<evidence type="ECO:0000313" key="4">
    <source>
        <dbReference type="EMBL" id="KFD62296.1"/>
    </source>
</evidence>
<proteinExistence type="inferred from homology"/>
<organism evidence="4">
    <name type="scientific">Trichuris suis</name>
    <name type="common">pig whipworm</name>
    <dbReference type="NCBI Taxonomy" id="68888"/>
    <lineage>
        <taxon>Eukaryota</taxon>
        <taxon>Metazoa</taxon>
        <taxon>Ecdysozoa</taxon>
        <taxon>Nematoda</taxon>
        <taxon>Enoplea</taxon>
        <taxon>Dorylaimia</taxon>
        <taxon>Trichinellida</taxon>
        <taxon>Trichuridae</taxon>
        <taxon>Trichuris</taxon>
    </lineage>
</organism>
<evidence type="ECO:0000256" key="2">
    <source>
        <dbReference type="SAM" id="Phobius"/>
    </source>
</evidence>
<gene>
    <name evidence="4" type="ORF">M514_13981</name>
</gene>